<dbReference type="EMBL" id="CP165644">
    <property type="protein sequence ID" value="XDU67725.1"/>
    <property type="molecule type" value="Genomic_DNA"/>
</dbReference>
<evidence type="ECO:0008006" key="2">
    <source>
        <dbReference type="Google" id="ProtNLM"/>
    </source>
</evidence>
<dbReference type="RefSeq" id="WP_369711858.1">
    <property type="nucleotide sequence ID" value="NZ_CP165644.1"/>
</dbReference>
<name>A0AB39VKD5_9FUSO</name>
<proteinExistence type="predicted"/>
<gene>
    <name evidence="1" type="ORF">AB8B22_04735</name>
</gene>
<evidence type="ECO:0000313" key="1">
    <source>
        <dbReference type="EMBL" id="XDU67725.1"/>
    </source>
</evidence>
<reference evidence="1" key="1">
    <citation type="submission" date="2024-07" db="EMBL/GenBank/DDBJ databases">
        <authorList>
            <person name="Li X.-J."/>
            <person name="Wang X."/>
        </authorList>
    </citation>
    <scope>NUCLEOTIDE SEQUENCE</scope>
    <source>
        <strain evidence="1">HSP-334</strain>
    </source>
</reference>
<sequence length="108" mass="12427">MFEKNEFNLMEYLLVNIDYETEFEIISNPKTSYSNLLLTGEFNFDGNLLFNAKFFAKRTNVKIATVVLQIIDSEKESELFPKTAVEIKKLKVVGNGEIKFKVGTLCNF</sequence>
<protein>
    <recommendedName>
        <fullName evidence="2">Lipid/polyisoprenoid-binding YceI-like domain-containing protein</fullName>
    </recommendedName>
</protein>
<organism evidence="1">
    <name type="scientific">Leptotrichia rugosa</name>
    <dbReference type="NCBI Taxonomy" id="3239302"/>
    <lineage>
        <taxon>Bacteria</taxon>
        <taxon>Fusobacteriati</taxon>
        <taxon>Fusobacteriota</taxon>
        <taxon>Fusobacteriia</taxon>
        <taxon>Fusobacteriales</taxon>
        <taxon>Leptotrichiaceae</taxon>
        <taxon>Leptotrichia</taxon>
    </lineage>
</organism>
<accession>A0AB39VKD5</accession>
<dbReference type="KEGG" id="lrug:AB8B22_04735"/>
<dbReference type="AlphaFoldDB" id="A0AB39VKD5"/>